<dbReference type="Gene3D" id="3.10.580.10">
    <property type="entry name" value="CBS-domain"/>
    <property type="match status" value="1"/>
</dbReference>
<dbReference type="InterPro" id="IPR000644">
    <property type="entry name" value="CBS_dom"/>
</dbReference>
<feature type="domain" description="CBS" evidence="1">
    <location>
        <begin position="8"/>
        <end position="73"/>
    </location>
</feature>
<accession>A0A8J6TCV4</accession>
<evidence type="ECO:0000313" key="2">
    <source>
        <dbReference type="EMBL" id="MBC8318499.1"/>
    </source>
</evidence>
<evidence type="ECO:0000259" key="1">
    <source>
        <dbReference type="Pfam" id="PF00571"/>
    </source>
</evidence>
<dbReference type="SUPFAM" id="SSF54631">
    <property type="entry name" value="CBS-domain pair"/>
    <property type="match status" value="1"/>
</dbReference>
<reference evidence="2 3" key="1">
    <citation type="submission" date="2020-08" db="EMBL/GenBank/DDBJ databases">
        <title>Bridging the membrane lipid divide: bacteria of the FCB group superphylum have the potential to synthesize archaeal ether lipids.</title>
        <authorList>
            <person name="Villanueva L."/>
            <person name="Von Meijenfeldt F.A.B."/>
            <person name="Westbye A.B."/>
            <person name="Yadav S."/>
            <person name="Hopmans E.C."/>
            <person name="Dutilh B.E."/>
            <person name="Sinninghe Damste J.S."/>
        </authorList>
    </citation>
    <scope>NUCLEOTIDE SEQUENCE [LARGE SCALE GENOMIC DNA]</scope>
    <source>
        <strain evidence="2">NIOZ-UU47</strain>
    </source>
</reference>
<dbReference type="AlphaFoldDB" id="A0A8J6TCV4"/>
<dbReference type="Pfam" id="PF00571">
    <property type="entry name" value="CBS"/>
    <property type="match status" value="2"/>
</dbReference>
<protein>
    <submittedName>
        <fullName evidence="2">CBS domain-containing protein</fullName>
    </submittedName>
</protein>
<dbReference type="InterPro" id="IPR046342">
    <property type="entry name" value="CBS_dom_sf"/>
</dbReference>
<evidence type="ECO:0000313" key="3">
    <source>
        <dbReference type="Proteomes" id="UP000614424"/>
    </source>
</evidence>
<dbReference type="EMBL" id="JACNJZ010000166">
    <property type="protein sequence ID" value="MBC8318499.1"/>
    <property type="molecule type" value="Genomic_DNA"/>
</dbReference>
<gene>
    <name evidence="2" type="ORF">H8E41_11380</name>
</gene>
<feature type="domain" description="CBS" evidence="1">
    <location>
        <begin position="115"/>
        <end position="165"/>
    </location>
</feature>
<comment type="caution">
    <text evidence="2">The sequence shown here is derived from an EMBL/GenBank/DDBJ whole genome shotgun (WGS) entry which is preliminary data.</text>
</comment>
<dbReference type="Proteomes" id="UP000614424">
    <property type="component" value="Unassembled WGS sequence"/>
</dbReference>
<name>A0A8J6TCV4_9BACT</name>
<sequence>MASDTLLVKDVLIPIERYPHLNENKSLYDAVQEFREFTVGEKNRLRYAEMLVVNDKNQLVGKIDLNGVLHALAPSLFASEKVGKYEGMGSDFPNLVILLEESFLKTCAEQRSVPVKDFMSEIKTTVTGDTPMLKTLMLMMNEKNHTFPVVEGNKVIGVIRLEEIFLDLCGHCKL</sequence>
<proteinExistence type="predicted"/>
<organism evidence="2 3">
    <name type="scientific">Candidatus Desulfobia pelagia</name>
    <dbReference type="NCBI Taxonomy" id="2841692"/>
    <lineage>
        <taxon>Bacteria</taxon>
        <taxon>Pseudomonadati</taxon>
        <taxon>Thermodesulfobacteriota</taxon>
        <taxon>Desulfobulbia</taxon>
        <taxon>Desulfobulbales</taxon>
        <taxon>Desulfobulbaceae</taxon>
        <taxon>Candidatus Desulfobia</taxon>
    </lineage>
</organism>